<dbReference type="GO" id="GO:0016829">
    <property type="term" value="F:lyase activity"/>
    <property type="evidence" value="ECO:0007669"/>
    <property type="project" value="UniProtKB-KW"/>
</dbReference>
<sequence>MNSSAELPPSARQQWLSVLAHAPRESLQQLLCPLMTGLQFEPLRTPEVGLTMLRGRAGNSGERFNLGEATLTRCVLRFKGEEAASVGVAYVLGRDIERASWVAQADALLQQPAWGERLQAEVIAPLRAVTQARRAQQAGQTAASRVQFYTLQAETMP</sequence>
<keyword evidence="2" id="KW-1185">Reference proteome</keyword>
<dbReference type="NCBIfam" id="TIGR03293">
    <property type="entry name" value="PhnG_redo"/>
    <property type="match status" value="1"/>
</dbReference>
<organism evidence="1 2">
    <name type="scientific">Roseateles oligotrophus</name>
    <dbReference type="NCBI Taxonomy" id="1769250"/>
    <lineage>
        <taxon>Bacteria</taxon>
        <taxon>Pseudomonadati</taxon>
        <taxon>Pseudomonadota</taxon>
        <taxon>Betaproteobacteria</taxon>
        <taxon>Burkholderiales</taxon>
        <taxon>Sphaerotilaceae</taxon>
        <taxon>Roseateles</taxon>
    </lineage>
</organism>
<gene>
    <name evidence="1" type="primary">phnG</name>
    <name evidence="1" type="ORF">LNV07_05735</name>
</gene>
<keyword evidence="1" id="KW-0456">Lyase</keyword>
<evidence type="ECO:0000313" key="2">
    <source>
        <dbReference type="Proteomes" id="UP001209701"/>
    </source>
</evidence>
<accession>A0ABT2YC26</accession>
<name>A0ABT2YC26_9BURK</name>
<dbReference type="Pfam" id="PF06754">
    <property type="entry name" value="PhnG"/>
    <property type="match status" value="1"/>
</dbReference>
<reference evidence="1 2" key="1">
    <citation type="submission" date="2021-11" db="EMBL/GenBank/DDBJ databases">
        <authorList>
            <person name="Liang Q."/>
            <person name="Mou H."/>
            <person name="Liu Z."/>
        </authorList>
    </citation>
    <scope>NUCLEOTIDE SEQUENCE [LARGE SCALE GENOMIC DNA]</scope>
    <source>
        <strain evidence="1 2">CHU3</strain>
    </source>
</reference>
<proteinExistence type="predicted"/>
<dbReference type="EMBL" id="JAJIRN010000002">
    <property type="protein sequence ID" value="MCV2367591.1"/>
    <property type="molecule type" value="Genomic_DNA"/>
</dbReference>
<dbReference type="RefSeq" id="WP_263570205.1">
    <property type="nucleotide sequence ID" value="NZ_JAJIRN010000002.1"/>
</dbReference>
<comment type="caution">
    <text evidence="1">The sequence shown here is derived from an EMBL/GenBank/DDBJ whole genome shotgun (WGS) entry which is preliminary data.</text>
</comment>
<evidence type="ECO:0000313" key="1">
    <source>
        <dbReference type="EMBL" id="MCV2367591.1"/>
    </source>
</evidence>
<protein>
    <submittedName>
        <fullName evidence="1">Phosphonate C-P lyase system protein PhnG</fullName>
    </submittedName>
</protein>
<dbReference type="Proteomes" id="UP001209701">
    <property type="component" value="Unassembled WGS sequence"/>
</dbReference>
<dbReference type="InterPro" id="IPR009609">
    <property type="entry name" value="Phosphonate_metab_PhnG"/>
</dbReference>